<dbReference type="EMBL" id="VUNC01000001">
    <property type="protein sequence ID" value="MST71894.1"/>
    <property type="molecule type" value="Genomic_DNA"/>
</dbReference>
<organism evidence="5 6">
    <name type="scientific">Olsenella porci</name>
    <dbReference type="NCBI Taxonomy" id="2652279"/>
    <lineage>
        <taxon>Bacteria</taxon>
        <taxon>Bacillati</taxon>
        <taxon>Actinomycetota</taxon>
        <taxon>Coriobacteriia</taxon>
        <taxon>Coriobacteriales</taxon>
        <taxon>Atopobiaceae</taxon>
        <taxon>Olsenella</taxon>
    </lineage>
</organism>
<evidence type="ECO:0000256" key="2">
    <source>
        <dbReference type="ARBA" id="ARBA00023125"/>
    </source>
</evidence>
<comment type="caution">
    <text evidence="5">The sequence shown here is derived from an EMBL/GenBank/DDBJ whole genome shotgun (WGS) entry which is preliminary data.</text>
</comment>
<dbReference type="PANTHER" id="PTHR30146">
    <property type="entry name" value="LACI-RELATED TRANSCRIPTIONAL REPRESSOR"/>
    <property type="match status" value="1"/>
</dbReference>
<evidence type="ECO:0000259" key="4">
    <source>
        <dbReference type="PROSITE" id="PS50932"/>
    </source>
</evidence>
<name>A0A6N7XLQ0_9ACTN</name>
<dbReference type="GO" id="GO:0000976">
    <property type="term" value="F:transcription cis-regulatory region binding"/>
    <property type="evidence" value="ECO:0007669"/>
    <property type="project" value="TreeGrafter"/>
</dbReference>
<keyword evidence="6" id="KW-1185">Reference proteome</keyword>
<dbReference type="SUPFAM" id="SSF53822">
    <property type="entry name" value="Periplasmic binding protein-like I"/>
    <property type="match status" value="1"/>
</dbReference>
<dbReference type="InterPro" id="IPR000843">
    <property type="entry name" value="HTH_LacI"/>
</dbReference>
<keyword evidence="1" id="KW-0805">Transcription regulation</keyword>
<dbReference type="GO" id="GO:0003700">
    <property type="term" value="F:DNA-binding transcription factor activity"/>
    <property type="evidence" value="ECO:0007669"/>
    <property type="project" value="TreeGrafter"/>
</dbReference>
<dbReference type="Pfam" id="PF13377">
    <property type="entry name" value="Peripla_BP_3"/>
    <property type="match status" value="1"/>
</dbReference>
<dbReference type="AlphaFoldDB" id="A0A6N7XLQ0"/>
<dbReference type="Proteomes" id="UP000469325">
    <property type="component" value="Unassembled WGS sequence"/>
</dbReference>
<dbReference type="RefSeq" id="WP_326832159.1">
    <property type="nucleotide sequence ID" value="NZ_VUNC01000001.1"/>
</dbReference>
<keyword evidence="3" id="KW-0804">Transcription</keyword>
<dbReference type="Gene3D" id="3.40.50.2300">
    <property type="match status" value="2"/>
</dbReference>
<evidence type="ECO:0000256" key="3">
    <source>
        <dbReference type="ARBA" id="ARBA00023163"/>
    </source>
</evidence>
<dbReference type="Pfam" id="PF00356">
    <property type="entry name" value="LacI"/>
    <property type="match status" value="1"/>
</dbReference>
<reference evidence="5 6" key="1">
    <citation type="submission" date="2019-08" db="EMBL/GenBank/DDBJ databases">
        <title>In-depth cultivation of the pig gut microbiome towards novel bacterial diversity and tailored functional studies.</title>
        <authorList>
            <person name="Wylensek D."/>
            <person name="Hitch T.C.A."/>
            <person name="Clavel T."/>
        </authorList>
    </citation>
    <scope>NUCLEOTIDE SEQUENCE [LARGE SCALE GENOMIC DNA]</scope>
    <source>
        <strain evidence="5 6">CA-Schmier-601-WT-1</strain>
    </source>
</reference>
<proteinExistence type="predicted"/>
<evidence type="ECO:0000313" key="5">
    <source>
        <dbReference type="EMBL" id="MST71894.1"/>
    </source>
</evidence>
<dbReference type="InterPro" id="IPR028082">
    <property type="entry name" value="Peripla_BP_I"/>
</dbReference>
<evidence type="ECO:0000313" key="6">
    <source>
        <dbReference type="Proteomes" id="UP000469325"/>
    </source>
</evidence>
<sequence length="332" mass="37038">MKVGVRDISRRTGFSPATVSNALNHKRGVSKKTAEAIIKAAQELGYQRPNKLEKIVFIVARKSGRVLDESDFHPIVINGVEREARCHGLSTNYVTVDLLDPESGPLLHEMCQDPTNGIVLLGTEMEEGDYAPFYGSVAPLVIVDGWCVRDFIESIVISNESSAYRAVRYLIDKGHTRIGYLRGDLQIRNFPLRKRGYLLALREAGLEFDRRYEVTVGTTISTAYEASRRWVAANNDLPTAFFAENDVMACGMMRALLEAGYRVPQDVSFVGFDDLPLATAMLPALTTLHVPKHDIGEIAVRKLIEQVRDPHDYVCTTHISARFVERDSVAQV</sequence>
<protein>
    <submittedName>
        <fullName evidence="5">LacI family transcriptional regulator</fullName>
    </submittedName>
</protein>
<dbReference type="SUPFAM" id="SSF47413">
    <property type="entry name" value="lambda repressor-like DNA-binding domains"/>
    <property type="match status" value="1"/>
</dbReference>
<dbReference type="InterPro" id="IPR010982">
    <property type="entry name" value="Lambda_DNA-bd_dom_sf"/>
</dbReference>
<dbReference type="CDD" id="cd01392">
    <property type="entry name" value="HTH_LacI"/>
    <property type="match status" value="1"/>
</dbReference>
<evidence type="ECO:0000256" key="1">
    <source>
        <dbReference type="ARBA" id="ARBA00023015"/>
    </source>
</evidence>
<gene>
    <name evidence="5" type="ORF">FYJ68_02050</name>
</gene>
<dbReference type="Gene3D" id="1.10.260.40">
    <property type="entry name" value="lambda repressor-like DNA-binding domains"/>
    <property type="match status" value="1"/>
</dbReference>
<accession>A0A6N7XLQ0</accession>
<dbReference type="InterPro" id="IPR046335">
    <property type="entry name" value="LacI/GalR-like_sensor"/>
</dbReference>
<feature type="domain" description="HTH lacI-type" evidence="4">
    <location>
        <begin position="3"/>
        <end position="58"/>
    </location>
</feature>
<dbReference type="PANTHER" id="PTHR30146:SF109">
    <property type="entry name" value="HTH-TYPE TRANSCRIPTIONAL REGULATOR GALS"/>
    <property type="match status" value="1"/>
</dbReference>
<dbReference type="PROSITE" id="PS50932">
    <property type="entry name" value="HTH_LACI_2"/>
    <property type="match status" value="1"/>
</dbReference>
<dbReference type="SMART" id="SM00354">
    <property type="entry name" value="HTH_LACI"/>
    <property type="match status" value="1"/>
</dbReference>
<keyword evidence="2" id="KW-0238">DNA-binding</keyword>